<keyword evidence="2" id="KW-1185">Reference proteome</keyword>
<evidence type="ECO:0000313" key="2">
    <source>
        <dbReference type="Proteomes" id="UP001163603"/>
    </source>
</evidence>
<proteinExistence type="predicted"/>
<protein>
    <submittedName>
        <fullName evidence="1">Uncharacterized protein</fullName>
    </submittedName>
</protein>
<dbReference type="EMBL" id="CM047741">
    <property type="protein sequence ID" value="KAJ0037829.1"/>
    <property type="molecule type" value="Genomic_DNA"/>
</dbReference>
<reference evidence="2" key="1">
    <citation type="journal article" date="2023" name="G3 (Bethesda)">
        <title>Genome assembly and association tests identify interacting loci associated with vigor, precocity, and sex in interspecific pistachio rootstocks.</title>
        <authorList>
            <person name="Palmer W."/>
            <person name="Jacygrad E."/>
            <person name="Sagayaradj S."/>
            <person name="Cavanaugh K."/>
            <person name="Han R."/>
            <person name="Bertier L."/>
            <person name="Beede B."/>
            <person name="Kafkas S."/>
            <person name="Golino D."/>
            <person name="Preece J."/>
            <person name="Michelmore R."/>
        </authorList>
    </citation>
    <scope>NUCLEOTIDE SEQUENCE [LARGE SCALE GENOMIC DNA]</scope>
</reference>
<comment type="caution">
    <text evidence="1">The sequence shown here is derived from an EMBL/GenBank/DDBJ whole genome shotgun (WGS) entry which is preliminary data.</text>
</comment>
<organism evidence="1 2">
    <name type="scientific">Pistacia integerrima</name>
    <dbReference type="NCBI Taxonomy" id="434235"/>
    <lineage>
        <taxon>Eukaryota</taxon>
        <taxon>Viridiplantae</taxon>
        <taxon>Streptophyta</taxon>
        <taxon>Embryophyta</taxon>
        <taxon>Tracheophyta</taxon>
        <taxon>Spermatophyta</taxon>
        <taxon>Magnoliopsida</taxon>
        <taxon>eudicotyledons</taxon>
        <taxon>Gunneridae</taxon>
        <taxon>Pentapetalae</taxon>
        <taxon>rosids</taxon>
        <taxon>malvids</taxon>
        <taxon>Sapindales</taxon>
        <taxon>Anacardiaceae</taxon>
        <taxon>Pistacia</taxon>
    </lineage>
</organism>
<accession>A0ACC0YHP4</accession>
<dbReference type="Proteomes" id="UP001163603">
    <property type="component" value="Chromosome 6"/>
</dbReference>
<evidence type="ECO:0000313" key="1">
    <source>
        <dbReference type="EMBL" id="KAJ0037829.1"/>
    </source>
</evidence>
<sequence>MLLLTFKGMKSRTANTFYLHQIQIKLFILKQVEAITIEDVVAVKDPMGNPNLLLRAVASLYRPSILKICGKSNHDALRCWNRFDNSYQHESMPAALAAVQISDPLGTEWFPDTGATSHVTDFCWVYVKDLLSSQTLMVSTYSLHQPHHSALFSFWQQLAFEEIYGTDDWGIQI</sequence>
<gene>
    <name evidence="1" type="ORF">Pint_22199</name>
</gene>
<name>A0ACC0YHP4_9ROSI</name>